<accession>A0A3B0YCX8</accession>
<gene>
    <name evidence="1" type="ORF">MNBD_GAMMA12-3532</name>
</gene>
<dbReference type="EMBL" id="UOFL01000060">
    <property type="protein sequence ID" value="VAW74660.1"/>
    <property type="molecule type" value="Genomic_DNA"/>
</dbReference>
<protein>
    <submittedName>
        <fullName evidence="1">Uncharacterized protein</fullName>
    </submittedName>
</protein>
<evidence type="ECO:0000313" key="1">
    <source>
        <dbReference type="EMBL" id="VAW74660.1"/>
    </source>
</evidence>
<sequence>MKFSNFGVGPQMKFSSQTGTTSGIELNLKRDIVNISIPILSIVETDVLQAL</sequence>
<reference evidence="1" key="1">
    <citation type="submission" date="2018-06" db="EMBL/GenBank/DDBJ databases">
        <authorList>
            <person name="Zhirakovskaya E."/>
        </authorList>
    </citation>
    <scope>NUCLEOTIDE SEQUENCE</scope>
</reference>
<proteinExistence type="predicted"/>
<name>A0A3B0YCX8_9ZZZZ</name>
<dbReference type="AlphaFoldDB" id="A0A3B0YCX8"/>
<organism evidence="1">
    <name type="scientific">hydrothermal vent metagenome</name>
    <dbReference type="NCBI Taxonomy" id="652676"/>
    <lineage>
        <taxon>unclassified sequences</taxon>
        <taxon>metagenomes</taxon>
        <taxon>ecological metagenomes</taxon>
    </lineage>
</organism>